<protein>
    <submittedName>
        <fullName evidence="1">Uncharacterized protein</fullName>
    </submittedName>
</protein>
<name>A0A392R2C3_9FABA</name>
<comment type="caution">
    <text evidence="1">The sequence shown here is derived from an EMBL/GenBank/DDBJ whole genome shotgun (WGS) entry which is preliminary data.</text>
</comment>
<evidence type="ECO:0000313" key="2">
    <source>
        <dbReference type="Proteomes" id="UP000265520"/>
    </source>
</evidence>
<feature type="non-terminal residue" evidence="1">
    <location>
        <position position="17"/>
    </location>
</feature>
<proteinExistence type="predicted"/>
<dbReference type="EMBL" id="LXQA010179189">
    <property type="protein sequence ID" value="MCI30389.1"/>
    <property type="molecule type" value="Genomic_DNA"/>
</dbReference>
<accession>A0A392R2C3</accession>
<keyword evidence="2" id="KW-1185">Reference proteome</keyword>
<reference evidence="1 2" key="1">
    <citation type="journal article" date="2018" name="Front. Plant Sci.">
        <title>Red Clover (Trifolium pratense) and Zigzag Clover (T. medium) - A Picture of Genomic Similarities and Differences.</title>
        <authorList>
            <person name="Dluhosova J."/>
            <person name="Istvanek J."/>
            <person name="Nedelnik J."/>
            <person name="Repkova J."/>
        </authorList>
    </citation>
    <scope>NUCLEOTIDE SEQUENCE [LARGE SCALE GENOMIC DNA]</scope>
    <source>
        <strain evidence="2">cv. 10/8</strain>
        <tissue evidence="1">Leaf</tissue>
    </source>
</reference>
<dbReference type="Proteomes" id="UP000265520">
    <property type="component" value="Unassembled WGS sequence"/>
</dbReference>
<dbReference type="AlphaFoldDB" id="A0A392R2C3"/>
<organism evidence="1 2">
    <name type="scientific">Trifolium medium</name>
    <dbReference type="NCBI Taxonomy" id="97028"/>
    <lineage>
        <taxon>Eukaryota</taxon>
        <taxon>Viridiplantae</taxon>
        <taxon>Streptophyta</taxon>
        <taxon>Embryophyta</taxon>
        <taxon>Tracheophyta</taxon>
        <taxon>Spermatophyta</taxon>
        <taxon>Magnoliopsida</taxon>
        <taxon>eudicotyledons</taxon>
        <taxon>Gunneridae</taxon>
        <taxon>Pentapetalae</taxon>
        <taxon>rosids</taxon>
        <taxon>fabids</taxon>
        <taxon>Fabales</taxon>
        <taxon>Fabaceae</taxon>
        <taxon>Papilionoideae</taxon>
        <taxon>50 kb inversion clade</taxon>
        <taxon>NPAAA clade</taxon>
        <taxon>Hologalegina</taxon>
        <taxon>IRL clade</taxon>
        <taxon>Trifolieae</taxon>
        <taxon>Trifolium</taxon>
    </lineage>
</organism>
<evidence type="ECO:0000313" key="1">
    <source>
        <dbReference type="EMBL" id="MCI30389.1"/>
    </source>
</evidence>
<sequence>MAKSVTMVVGTNEELKE</sequence>